<dbReference type="SUPFAM" id="SSF53474">
    <property type="entry name" value="alpha/beta-Hydrolases"/>
    <property type="match status" value="1"/>
</dbReference>
<keyword evidence="1" id="KW-0472">Membrane</keyword>
<dbReference type="AlphaFoldDB" id="A0A1M6D0G1"/>
<feature type="transmembrane region" description="Helical" evidence="1">
    <location>
        <begin position="7"/>
        <end position="28"/>
    </location>
</feature>
<dbReference type="RefSeq" id="WP_073309501.1">
    <property type="nucleotide sequence ID" value="NZ_FQZI01000002.1"/>
</dbReference>
<keyword evidence="1" id="KW-1133">Transmembrane helix</keyword>
<evidence type="ECO:0000256" key="1">
    <source>
        <dbReference type="SAM" id="Phobius"/>
    </source>
</evidence>
<dbReference type="STRING" id="415425.SAMN05444363_1192"/>
<gene>
    <name evidence="3" type="ORF">SAMN05444363_1192</name>
</gene>
<evidence type="ECO:0000259" key="2">
    <source>
        <dbReference type="Pfam" id="PF12146"/>
    </source>
</evidence>
<feature type="domain" description="Serine aminopeptidase S33" evidence="2">
    <location>
        <begin position="74"/>
        <end position="175"/>
    </location>
</feature>
<dbReference type="PANTHER" id="PTHR12277:SF81">
    <property type="entry name" value="PROTEIN ABHD13"/>
    <property type="match status" value="1"/>
</dbReference>
<evidence type="ECO:0000313" key="3">
    <source>
        <dbReference type="EMBL" id="SHI66757.1"/>
    </source>
</evidence>
<proteinExistence type="predicted"/>
<name>A0A1M6D0G1_9FLAO</name>
<sequence>MKQFKFLVLSFLGIFGGLYVLYVSYFYFNQTEMVFVQYKLNENYKFYFENNFEEVKVKSFDGKYQHGILFKANNPKGLIFYLHGNAGAVDRWGKISKTYIDLGYDIFILDYRGFGKSEGKIENEEQVLKDVQIVFDTVSKKYKKRIIIGYSIGTGSASYLASIRRNDLLILKAPFDNFLKFTEGRVPYFPNSLKKFRFETEKYLNKIKTPIYLFHGNKDQLISIENSFRLKKVLKPTDSLFILEGQNHLGINENIEYQKKLKQIIN</sequence>
<protein>
    <recommendedName>
        <fullName evidence="2">Serine aminopeptidase S33 domain-containing protein</fullName>
    </recommendedName>
</protein>
<organism evidence="3 4">
    <name type="scientific">Flavobacterium terrae</name>
    <dbReference type="NCBI Taxonomy" id="415425"/>
    <lineage>
        <taxon>Bacteria</taxon>
        <taxon>Pseudomonadati</taxon>
        <taxon>Bacteroidota</taxon>
        <taxon>Flavobacteriia</taxon>
        <taxon>Flavobacteriales</taxon>
        <taxon>Flavobacteriaceae</taxon>
        <taxon>Flavobacterium</taxon>
    </lineage>
</organism>
<dbReference type="Pfam" id="PF12146">
    <property type="entry name" value="Hydrolase_4"/>
    <property type="match status" value="1"/>
</dbReference>
<keyword evidence="4" id="KW-1185">Reference proteome</keyword>
<dbReference type="PANTHER" id="PTHR12277">
    <property type="entry name" value="ALPHA/BETA HYDROLASE DOMAIN-CONTAINING PROTEIN"/>
    <property type="match status" value="1"/>
</dbReference>
<dbReference type="InterPro" id="IPR029058">
    <property type="entry name" value="AB_hydrolase_fold"/>
</dbReference>
<dbReference type="EMBL" id="FQZI01000002">
    <property type="protein sequence ID" value="SHI66757.1"/>
    <property type="molecule type" value="Genomic_DNA"/>
</dbReference>
<dbReference type="OrthoDB" id="9777090at2"/>
<evidence type="ECO:0000313" key="4">
    <source>
        <dbReference type="Proteomes" id="UP000184488"/>
    </source>
</evidence>
<accession>A0A1M6D0G1</accession>
<dbReference type="Gene3D" id="3.40.50.1820">
    <property type="entry name" value="alpha/beta hydrolase"/>
    <property type="match status" value="1"/>
</dbReference>
<keyword evidence="1" id="KW-0812">Transmembrane</keyword>
<dbReference type="Proteomes" id="UP000184488">
    <property type="component" value="Unassembled WGS sequence"/>
</dbReference>
<reference evidence="4" key="1">
    <citation type="submission" date="2016-11" db="EMBL/GenBank/DDBJ databases">
        <authorList>
            <person name="Varghese N."/>
            <person name="Submissions S."/>
        </authorList>
    </citation>
    <scope>NUCLEOTIDE SEQUENCE [LARGE SCALE GENOMIC DNA]</scope>
    <source>
        <strain evidence="4">DSM 18829</strain>
    </source>
</reference>
<dbReference type="InterPro" id="IPR022742">
    <property type="entry name" value="Hydrolase_4"/>
</dbReference>